<proteinExistence type="predicted"/>
<gene>
    <name evidence="2" type="ORF">MNB_SUP05-SYMBIONT-5-212</name>
</gene>
<dbReference type="InterPro" id="IPR032809">
    <property type="entry name" value="Put_HupE_UreJ"/>
</dbReference>
<sequence>MLKFFALFWLLVSISIADVVKPALVEISIYPDKKIEVVIDLSLEAAMTGIGTQYKKTTDAPNSVAYDELRGLAPEKLRQNFKGFEGKFLNSIQLTVNNKVQVLQLKKIFIDIIGYKKRPRKTVLTYTTQLQEWPKTLAWQYNKISGNSALRYQVFKKDEYNWSSWHWLNNGKPSGIIDINHPESVSTMQRLMQFVAIGFDHVIPLGWDHILFIIGMALSSILWRKLLLLVTTFTLAHTLTLGLAMLGMVEISPRIIEPLIAFSIAYVAIENLFLNQSIERKSIIVFFFGLIHGLGFATMLRSFEMTDDNFSTTLIGFNVGVELAQILIVLSVVAILLAINTLKLNYRKLAVVPASIIIALIGIWWGIERVIS</sequence>
<evidence type="ECO:0000256" key="1">
    <source>
        <dbReference type="SAM" id="Phobius"/>
    </source>
</evidence>
<protein>
    <submittedName>
        <fullName evidence="2">Membrane protein</fullName>
    </submittedName>
</protein>
<accession>A0A1W1E0I1</accession>
<dbReference type="EMBL" id="FPHZ01000017">
    <property type="protein sequence ID" value="SFV87459.1"/>
    <property type="molecule type" value="Genomic_DNA"/>
</dbReference>
<feature type="transmembrane region" description="Helical" evidence="1">
    <location>
        <begin position="255"/>
        <end position="274"/>
    </location>
</feature>
<feature type="transmembrane region" description="Helical" evidence="1">
    <location>
        <begin position="191"/>
        <end position="214"/>
    </location>
</feature>
<dbReference type="AlphaFoldDB" id="A0A1W1E0I1"/>
<organism evidence="2">
    <name type="scientific">hydrothermal vent metagenome</name>
    <dbReference type="NCBI Taxonomy" id="652676"/>
    <lineage>
        <taxon>unclassified sequences</taxon>
        <taxon>metagenomes</taxon>
        <taxon>ecological metagenomes</taxon>
    </lineage>
</organism>
<feature type="transmembrane region" description="Helical" evidence="1">
    <location>
        <begin position="323"/>
        <end position="342"/>
    </location>
</feature>
<keyword evidence="1" id="KW-0812">Transmembrane</keyword>
<dbReference type="Pfam" id="PF13795">
    <property type="entry name" value="HupE_UreJ_2"/>
    <property type="match status" value="1"/>
</dbReference>
<keyword evidence="1" id="KW-1133">Transmembrane helix</keyword>
<feature type="transmembrane region" description="Helical" evidence="1">
    <location>
        <begin position="226"/>
        <end position="249"/>
    </location>
</feature>
<name>A0A1W1E0I1_9ZZZZ</name>
<feature type="transmembrane region" description="Helical" evidence="1">
    <location>
        <begin position="283"/>
        <end position="303"/>
    </location>
</feature>
<evidence type="ECO:0000313" key="2">
    <source>
        <dbReference type="EMBL" id="SFV87459.1"/>
    </source>
</evidence>
<reference evidence="2" key="1">
    <citation type="submission" date="2016-10" db="EMBL/GenBank/DDBJ databases">
        <authorList>
            <person name="de Groot N.N."/>
        </authorList>
    </citation>
    <scope>NUCLEOTIDE SEQUENCE</scope>
</reference>
<keyword evidence="1" id="KW-0472">Membrane</keyword>
<feature type="transmembrane region" description="Helical" evidence="1">
    <location>
        <begin position="349"/>
        <end position="367"/>
    </location>
</feature>